<keyword evidence="3" id="KW-1185">Reference proteome</keyword>
<reference evidence="2" key="1">
    <citation type="journal article" date="2019" name="bioRxiv">
        <title>The Genome of the Zebra Mussel, Dreissena polymorpha: A Resource for Invasive Species Research.</title>
        <authorList>
            <person name="McCartney M.A."/>
            <person name="Auch B."/>
            <person name="Kono T."/>
            <person name="Mallez S."/>
            <person name="Zhang Y."/>
            <person name="Obille A."/>
            <person name="Becker A."/>
            <person name="Abrahante J.E."/>
            <person name="Garbe J."/>
            <person name="Badalamenti J.P."/>
            <person name="Herman A."/>
            <person name="Mangelson H."/>
            <person name="Liachko I."/>
            <person name="Sullivan S."/>
            <person name="Sone E.D."/>
            <person name="Koren S."/>
            <person name="Silverstein K.A.T."/>
            <person name="Beckman K.B."/>
            <person name="Gohl D.M."/>
        </authorList>
    </citation>
    <scope>NUCLEOTIDE SEQUENCE</scope>
    <source>
        <strain evidence="2">Duluth1</strain>
        <tissue evidence="2">Whole animal</tissue>
    </source>
</reference>
<sequence>MVKAIKKCQQNSILDISHEDRMTVNIAYALACTSMISILPMTFFKALTPDTYLSKLELIYTFLRLLPHLNFASKIVLYCCVCTKFRTYVCTMLCRGVHINMSMKKLWVWRPSRRTTLPQLRIDRISVGSEEDDNFSPATVISDVDI</sequence>
<keyword evidence="1" id="KW-0472">Membrane</keyword>
<keyword evidence="1" id="KW-0812">Transmembrane</keyword>
<dbReference type="EMBL" id="JAIWYP010000004">
    <property type="protein sequence ID" value="KAH3836063.1"/>
    <property type="molecule type" value="Genomic_DNA"/>
</dbReference>
<dbReference type="AlphaFoldDB" id="A0A9D4KAA2"/>
<organism evidence="2 3">
    <name type="scientific">Dreissena polymorpha</name>
    <name type="common">Zebra mussel</name>
    <name type="synonym">Mytilus polymorpha</name>
    <dbReference type="NCBI Taxonomy" id="45954"/>
    <lineage>
        <taxon>Eukaryota</taxon>
        <taxon>Metazoa</taxon>
        <taxon>Spiralia</taxon>
        <taxon>Lophotrochozoa</taxon>
        <taxon>Mollusca</taxon>
        <taxon>Bivalvia</taxon>
        <taxon>Autobranchia</taxon>
        <taxon>Heteroconchia</taxon>
        <taxon>Euheterodonta</taxon>
        <taxon>Imparidentia</taxon>
        <taxon>Neoheterodontei</taxon>
        <taxon>Myida</taxon>
        <taxon>Dreissenoidea</taxon>
        <taxon>Dreissenidae</taxon>
        <taxon>Dreissena</taxon>
    </lineage>
</organism>
<protein>
    <submittedName>
        <fullName evidence="2">Uncharacterized protein</fullName>
    </submittedName>
</protein>
<reference evidence="2" key="2">
    <citation type="submission" date="2020-11" db="EMBL/GenBank/DDBJ databases">
        <authorList>
            <person name="McCartney M.A."/>
            <person name="Auch B."/>
            <person name="Kono T."/>
            <person name="Mallez S."/>
            <person name="Becker A."/>
            <person name="Gohl D.M."/>
            <person name="Silverstein K.A.T."/>
            <person name="Koren S."/>
            <person name="Bechman K.B."/>
            <person name="Herman A."/>
            <person name="Abrahante J.E."/>
            <person name="Garbe J."/>
        </authorList>
    </citation>
    <scope>NUCLEOTIDE SEQUENCE</scope>
    <source>
        <strain evidence="2">Duluth1</strain>
        <tissue evidence="2">Whole animal</tissue>
    </source>
</reference>
<name>A0A9D4KAA2_DREPO</name>
<feature type="transmembrane region" description="Helical" evidence="1">
    <location>
        <begin position="26"/>
        <end position="47"/>
    </location>
</feature>
<keyword evidence="1" id="KW-1133">Transmembrane helix</keyword>
<evidence type="ECO:0000313" key="3">
    <source>
        <dbReference type="Proteomes" id="UP000828390"/>
    </source>
</evidence>
<accession>A0A9D4KAA2</accession>
<evidence type="ECO:0000313" key="2">
    <source>
        <dbReference type="EMBL" id="KAH3836063.1"/>
    </source>
</evidence>
<gene>
    <name evidence="2" type="ORF">DPMN_109432</name>
</gene>
<comment type="caution">
    <text evidence="2">The sequence shown here is derived from an EMBL/GenBank/DDBJ whole genome shotgun (WGS) entry which is preliminary data.</text>
</comment>
<dbReference type="Proteomes" id="UP000828390">
    <property type="component" value="Unassembled WGS sequence"/>
</dbReference>
<proteinExistence type="predicted"/>
<evidence type="ECO:0000256" key="1">
    <source>
        <dbReference type="SAM" id="Phobius"/>
    </source>
</evidence>